<keyword evidence="3" id="KW-1185">Reference proteome</keyword>
<reference evidence="2 3" key="1">
    <citation type="submission" date="2019-12" db="EMBL/GenBank/DDBJ databases">
        <title>Nocardia macrotermitis sp. nov. and Nocardia aurantia sp. nov., isolated from the gut of the fungus growing-termite Macrotermes natalensis.</title>
        <authorList>
            <person name="Christine B."/>
            <person name="Rene B."/>
        </authorList>
    </citation>
    <scope>NUCLEOTIDE SEQUENCE [LARGE SCALE GENOMIC DNA]</scope>
    <source>
        <strain evidence="2 3">DSM 102126</strain>
    </source>
</reference>
<sequence length="220" mass="23613">MIRRRVLTGVHAAVTLTLAGALVQQATHHETAVPRTVVPTPFEAVPSVALTDLVWDDFHGMPLPRASDGPRRRDGDRASGFARTPRGALLAVIHIAVRAAPQWEPAVFEPTIDQQVIGPDQPQLATATGTGHDRLRKRDVRAFATVEGFRWLGYSPDAATLDVLSSGPGDDDLTVRAATRIEVQWKDGDWRAVAPLGGDWANAAVPVGAPDGFTLFPVRG</sequence>
<feature type="domain" description="DUF8175" evidence="1">
    <location>
        <begin position="39"/>
        <end position="214"/>
    </location>
</feature>
<evidence type="ECO:0000313" key="2">
    <source>
        <dbReference type="EMBL" id="MXQ64943.1"/>
    </source>
</evidence>
<dbReference type="OrthoDB" id="4428031at2"/>
<evidence type="ECO:0000313" key="3">
    <source>
        <dbReference type="Proteomes" id="UP000431901"/>
    </source>
</evidence>
<comment type="caution">
    <text evidence="2">The sequence shown here is derived from an EMBL/GenBank/DDBJ whole genome shotgun (WGS) entry which is preliminary data.</text>
</comment>
<accession>A0A6I4W6M8</accession>
<dbReference type="AlphaFoldDB" id="A0A6I4W6M8"/>
<evidence type="ECO:0000259" key="1">
    <source>
        <dbReference type="Pfam" id="PF26526"/>
    </source>
</evidence>
<dbReference type="RefSeq" id="WP_161103100.1">
    <property type="nucleotide sequence ID" value="NZ_JBHLYI010000001.1"/>
</dbReference>
<dbReference type="InterPro" id="IPR058488">
    <property type="entry name" value="DUF8175"/>
</dbReference>
<dbReference type="Proteomes" id="UP000431901">
    <property type="component" value="Unassembled WGS sequence"/>
</dbReference>
<proteinExistence type="predicted"/>
<dbReference type="EMBL" id="WUTW01000002">
    <property type="protein sequence ID" value="MXQ64943.1"/>
    <property type="molecule type" value="Genomic_DNA"/>
</dbReference>
<name>A0A6I4W6M8_9ACTN</name>
<gene>
    <name evidence="2" type="ORF">GQ466_12930</name>
</gene>
<dbReference type="Pfam" id="PF26526">
    <property type="entry name" value="DUF8175"/>
    <property type="match status" value="1"/>
</dbReference>
<protein>
    <recommendedName>
        <fullName evidence="1">DUF8175 domain-containing protein</fullName>
    </recommendedName>
</protein>
<organism evidence="2 3">
    <name type="scientific">Actinomadura rayongensis</name>
    <dbReference type="NCBI Taxonomy" id="1429076"/>
    <lineage>
        <taxon>Bacteria</taxon>
        <taxon>Bacillati</taxon>
        <taxon>Actinomycetota</taxon>
        <taxon>Actinomycetes</taxon>
        <taxon>Streptosporangiales</taxon>
        <taxon>Thermomonosporaceae</taxon>
        <taxon>Actinomadura</taxon>
    </lineage>
</organism>